<dbReference type="PROSITE" id="PS50157">
    <property type="entry name" value="ZINC_FINGER_C2H2_2"/>
    <property type="match status" value="2"/>
</dbReference>
<dbReference type="GO" id="GO:0008270">
    <property type="term" value="F:zinc ion binding"/>
    <property type="evidence" value="ECO:0007669"/>
    <property type="project" value="UniProtKB-KW"/>
</dbReference>
<dbReference type="Gene3D" id="3.30.160.60">
    <property type="entry name" value="Classic Zinc Finger"/>
    <property type="match status" value="1"/>
</dbReference>
<feature type="region of interest" description="Disordered" evidence="2">
    <location>
        <begin position="190"/>
        <end position="225"/>
    </location>
</feature>
<dbReference type="SUPFAM" id="SSF57667">
    <property type="entry name" value="beta-beta-alpha zinc fingers"/>
    <property type="match status" value="1"/>
</dbReference>
<dbReference type="InterPro" id="IPR036236">
    <property type="entry name" value="Znf_C2H2_sf"/>
</dbReference>
<protein>
    <recommendedName>
        <fullName evidence="3">C2H2-type domain-containing protein</fullName>
    </recommendedName>
</protein>
<dbReference type="EMBL" id="UYRU01064541">
    <property type="protein sequence ID" value="VDN16068.1"/>
    <property type="molecule type" value="Genomic_DNA"/>
</dbReference>
<dbReference type="SMART" id="SM00355">
    <property type="entry name" value="ZnF_C2H2"/>
    <property type="match status" value="2"/>
</dbReference>
<sequence>MLSTFRCRFHVSSFRSDKNTLDWVAPAALRKSGTEKAKCDPDAFSSSGSSSGGDGGKYHFVWSFYKRKGRKTQKIQVFVLPKILFLRFSLEIPRQSASYGFAYAELSLIQPIGIWFSSDQIYIPIASPGLLFTLILGQKFRCQECDKQYVSEELLEIHMDWDHRGLRFNKCPECDMPFRQESQLRDHMRVQHQNRDTNSIGESKSKEPIAQPAPQHHEATCDLDI</sequence>
<name>A0A3P7M167_DIBLA</name>
<dbReference type="Proteomes" id="UP000281553">
    <property type="component" value="Unassembled WGS sequence"/>
</dbReference>
<feature type="domain" description="C2H2-type" evidence="3">
    <location>
        <begin position="140"/>
        <end position="168"/>
    </location>
</feature>
<feature type="compositionally biased region" description="Basic and acidic residues" evidence="2">
    <location>
        <begin position="215"/>
        <end position="225"/>
    </location>
</feature>
<evidence type="ECO:0000259" key="3">
    <source>
        <dbReference type="PROSITE" id="PS50157"/>
    </source>
</evidence>
<reference evidence="4 5" key="1">
    <citation type="submission" date="2018-11" db="EMBL/GenBank/DDBJ databases">
        <authorList>
            <consortium name="Pathogen Informatics"/>
        </authorList>
    </citation>
    <scope>NUCLEOTIDE SEQUENCE [LARGE SCALE GENOMIC DNA]</scope>
</reference>
<keyword evidence="1" id="KW-0862">Zinc</keyword>
<dbReference type="PROSITE" id="PS00028">
    <property type="entry name" value="ZINC_FINGER_C2H2_1"/>
    <property type="match status" value="2"/>
</dbReference>
<keyword evidence="1" id="KW-0479">Metal-binding</keyword>
<gene>
    <name evidence="4" type="ORF">DILT_LOCUS11899</name>
</gene>
<dbReference type="OrthoDB" id="6155966at2759"/>
<dbReference type="InterPro" id="IPR013087">
    <property type="entry name" value="Znf_C2H2_type"/>
</dbReference>
<evidence type="ECO:0000256" key="1">
    <source>
        <dbReference type="PROSITE-ProRule" id="PRU00042"/>
    </source>
</evidence>
<keyword evidence="1" id="KW-0863">Zinc-finger</keyword>
<feature type="domain" description="C2H2-type" evidence="3">
    <location>
        <begin position="169"/>
        <end position="197"/>
    </location>
</feature>
<keyword evidence="5" id="KW-1185">Reference proteome</keyword>
<proteinExistence type="predicted"/>
<evidence type="ECO:0000313" key="4">
    <source>
        <dbReference type="EMBL" id="VDN16068.1"/>
    </source>
</evidence>
<accession>A0A3P7M167</accession>
<evidence type="ECO:0000256" key="2">
    <source>
        <dbReference type="SAM" id="MobiDB-lite"/>
    </source>
</evidence>
<dbReference type="Pfam" id="PF00096">
    <property type="entry name" value="zf-C2H2"/>
    <property type="match status" value="2"/>
</dbReference>
<evidence type="ECO:0000313" key="5">
    <source>
        <dbReference type="Proteomes" id="UP000281553"/>
    </source>
</evidence>
<dbReference type="AlphaFoldDB" id="A0A3P7M167"/>
<organism evidence="4 5">
    <name type="scientific">Dibothriocephalus latus</name>
    <name type="common">Fish tapeworm</name>
    <name type="synonym">Diphyllobothrium latum</name>
    <dbReference type="NCBI Taxonomy" id="60516"/>
    <lineage>
        <taxon>Eukaryota</taxon>
        <taxon>Metazoa</taxon>
        <taxon>Spiralia</taxon>
        <taxon>Lophotrochozoa</taxon>
        <taxon>Platyhelminthes</taxon>
        <taxon>Cestoda</taxon>
        <taxon>Eucestoda</taxon>
        <taxon>Diphyllobothriidea</taxon>
        <taxon>Diphyllobothriidae</taxon>
        <taxon>Dibothriocephalus</taxon>
    </lineage>
</organism>